<feature type="compositionally biased region" description="Acidic residues" evidence="1">
    <location>
        <begin position="713"/>
        <end position="722"/>
    </location>
</feature>
<feature type="compositionally biased region" description="Polar residues" evidence="1">
    <location>
        <begin position="1552"/>
        <end position="1563"/>
    </location>
</feature>
<feature type="compositionally biased region" description="Basic and acidic residues" evidence="1">
    <location>
        <begin position="301"/>
        <end position="336"/>
    </location>
</feature>
<reference evidence="3 4" key="1">
    <citation type="submission" date="2020-10" db="EMBL/GenBank/DDBJ databases">
        <title>Pygocentrus nattereri (red-bellied piranha) genome, fPygNat1, primary haplotype.</title>
        <authorList>
            <person name="Myers G."/>
            <person name="Meyer A."/>
            <person name="Karagic N."/>
            <person name="Pippel M."/>
            <person name="Winkler S."/>
            <person name="Tracey A."/>
            <person name="Wood J."/>
            <person name="Formenti G."/>
            <person name="Howe K."/>
            <person name="Fedrigo O."/>
            <person name="Jarvis E.D."/>
        </authorList>
    </citation>
    <scope>NUCLEOTIDE SEQUENCE [LARGE SCALE GENOMIC DNA]</scope>
</reference>
<feature type="compositionally biased region" description="Polar residues" evidence="1">
    <location>
        <begin position="24"/>
        <end position="33"/>
    </location>
</feature>
<feature type="compositionally biased region" description="Low complexity" evidence="1">
    <location>
        <begin position="1676"/>
        <end position="1693"/>
    </location>
</feature>
<reference evidence="3" key="3">
    <citation type="submission" date="2025-09" db="UniProtKB">
        <authorList>
            <consortium name="Ensembl"/>
        </authorList>
    </citation>
    <scope>IDENTIFICATION</scope>
</reference>
<dbReference type="SMART" id="SM00717">
    <property type="entry name" value="SANT"/>
    <property type="match status" value="1"/>
</dbReference>
<dbReference type="InterPro" id="IPR009057">
    <property type="entry name" value="Homeodomain-like_sf"/>
</dbReference>
<proteinExistence type="predicted"/>
<dbReference type="Pfam" id="PF15963">
    <property type="entry name" value="Myb_DNA-bind_7"/>
    <property type="match status" value="1"/>
</dbReference>
<dbReference type="GO" id="GO:0070898">
    <property type="term" value="P:RNA polymerase III preinitiation complex assembly"/>
    <property type="evidence" value="ECO:0007669"/>
    <property type="project" value="TreeGrafter"/>
</dbReference>
<feature type="region of interest" description="Disordered" evidence="1">
    <location>
        <begin position="1491"/>
        <end position="1792"/>
    </location>
</feature>
<feature type="compositionally biased region" description="Low complexity" evidence="1">
    <location>
        <begin position="1202"/>
        <end position="1220"/>
    </location>
</feature>
<dbReference type="InterPro" id="IPR001005">
    <property type="entry name" value="SANT/Myb"/>
</dbReference>
<feature type="compositionally biased region" description="Basic residues" evidence="1">
    <location>
        <begin position="541"/>
        <end position="551"/>
    </location>
</feature>
<dbReference type="InterPro" id="IPR039467">
    <property type="entry name" value="TFIIIB_B''_Myb"/>
</dbReference>
<dbReference type="Ensembl" id="ENSPNAT00000036204.2">
    <property type="protein sequence ID" value="ENSPNAP00000030527.2"/>
    <property type="gene ID" value="ENSPNAG00000017304.2"/>
</dbReference>
<feature type="compositionally biased region" description="Pro residues" evidence="1">
    <location>
        <begin position="1748"/>
        <end position="1764"/>
    </location>
</feature>
<feature type="compositionally biased region" description="Polar residues" evidence="1">
    <location>
        <begin position="575"/>
        <end position="587"/>
    </location>
</feature>
<dbReference type="Proteomes" id="UP001501920">
    <property type="component" value="Chromosome 16"/>
</dbReference>
<feature type="compositionally biased region" description="Low complexity" evidence="1">
    <location>
        <begin position="1716"/>
        <end position="1729"/>
    </location>
</feature>
<reference evidence="3" key="2">
    <citation type="submission" date="2025-08" db="UniProtKB">
        <authorList>
            <consortium name="Ensembl"/>
        </authorList>
    </citation>
    <scope>IDENTIFICATION</scope>
</reference>
<dbReference type="PANTHER" id="PTHR22929:SF0">
    <property type="entry name" value="TRANSCRIPTION FACTOR TFIIIB COMPONENT B'' HOMOLOG"/>
    <property type="match status" value="1"/>
</dbReference>
<protein>
    <recommendedName>
        <fullName evidence="2">Myb-like domain-containing protein</fullName>
    </recommendedName>
</protein>
<dbReference type="CDD" id="cd00167">
    <property type="entry name" value="SANT"/>
    <property type="match status" value="1"/>
</dbReference>
<dbReference type="SUPFAM" id="SSF46689">
    <property type="entry name" value="Homeodomain-like"/>
    <property type="match status" value="1"/>
</dbReference>
<evidence type="ECO:0000256" key="1">
    <source>
        <dbReference type="SAM" id="MobiDB-lite"/>
    </source>
</evidence>
<feature type="region of interest" description="Disordered" evidence="1">
    <location>
        <begin position="522"/>
        <end position="696"/>
    </location>
</feature>
<dbReference type="GeneTree" id="ENSGT00390000012762"/>
<evidence type="ECO:0000313" key="3">
    <source>
        <dbReference type="Ensembl" id="ENSPNAP00000030527.2"/>
    </source>
</evidence>
<feature type="compositionally biased region" description="Acidic residues" evidence="1">
    <location>
        <begin position="808"/>
        <end position="825"/>
    </location>
</feature>
<evidence type="ECO:0000259" key="2">
    <source>
        <dbReference type="SMART" id="SM00717"/>
    </source>
</evidence>
<feature type="compositionally biased region" description="Acidic residues" evidence="1">
    <location>
        <begin position="365"/>
        <end position="376"/>
    </location>
</feature>
<feature type="region of interest" description="Disordered" evidence="1">
    <location>
        <begin position="1110"/>
        <end position="1261"/>
    </location>
</feature>
<feature type="compositionally biased region" description="Polar residues" evidence="1">
    <location>
        <begin position="92"/>
        <end position="105"/>
    </location>
</feature>
<feature type="compositionally biased region" description="Basic and acidic residues" evidence="1">
    <location>
        <begin position="671"/>
        <end position="689"/>
    </location>
</feature>
<feature type="domain" description="Myb-like" evidence="2">
    <location>
        <begin position="442"/>
        <end position="490"/>
    </location>
</feature>
<feature type="compositionally biased region" description="Polar residues" evidence="1">
    <location>
        <begin position="1074"/>
        <end position="1084"/>
    </location>
</feature>
<feature type="compositionally biased region" description="Basic and acidic residues" evidence="1">
    <location>
        <begin position="40"/>
        <end position="54"/>
    </location>
</feature>
<feature type="region of interest" description="Disordered" evidence="1">
    <location>
        <begin position="1386"/>
        <end position="1476"/>
    </location>
</feature>
<feature type="compositionally biased region" description="Polar residues" evidence="1">
    <location>
        <begin position="208"/>
        <end position="218"/>
    </location>
</feature>
<feature type="compositionally biased region" description="Low complexity" evidence="1">
    <location>
        <begin position="152"/>
        <end position="165"/>
    </location>
</feature>
<sequence length="1806" mass="195881">MIRRSRISVRPNVKPTGRVPATSRDASQDNPQAAQAPAELAHDAGVKPAGDEVRPAPSAPAAEPNNSNNNAEIQSDSIMTEPELSNPAGDAASQNTTPSSASMSGPQRRKRFTVLPNFTKPRTSSAPAPTHTSSRTPKSPVKAAVSTPEPPETTALAPAPQAASESRGKRRLSGGGRQPKARLKPVAPLQVSSEAPAASLEQDRGPPSANQNAGSSCPSEEIQSEPVAPAGNLPQSHQPQLVPSEKETVIQEQNDGVSPEKSRSIPQKENAEPRATAHVPQALRTINDPTDRLRLAKAKKLRELLKKEMNKDKQKEKHERPKIGIKERKSAKDHTKMTMRELIYYLPSTNPMNPTVAPPVPPERGEEDGEQEEETPGSETREEEPLLAPRVKVAEDGSLIIDEESLTVEVLRVKGPNPAEERDPIFERGSTTTYSSFRKGTYTKPWSNRETDMFFLAISMVGTDFSMIGQLFPHRARIEIKNKFKKEERANSWRIDKAFKERRRLDLDFFNNLLEKILKDEEKKRKKKKDTSKLPKVPRIPQRKSTVRKKVCSSSGSEEESSGSDVMEGEKENEGVSNDGGSTTTPITPRRKSAKNDTNKAAEVADTEDAENSAVEGQSPVDRLQQPNVTVEKPDLASSGIKPAQLKGRAQRALPNLERKWRNKGPALLKKAQDTHTSTGEEKQKEKGSKVSSASVWEKEKRIAADIIACGLEDSEEEEEPDLTAVQEHILNKPTRSGRIPKLSQHVIRATADEDEEEEPESLPVPPSKAPSSNNSVSKARKKPGPTLKRGMPRRGKSRLVTLRASAAEEDDDDDEEDYDTTQDEEQYRSNAAEEENQAFVPMGLRSQPQVHTEVEETMEELDISVNVPDVLGISQNAVCPESSCERGSVPCEHQLDLLVDVIEFLDPEHMEVSESYAEAARTLLTIGASGQMTPAIQAPSTGEDVIIIEEPSRFVQQDVQQEVVLETTEHSEVGDESCQVVISDPSVSVASECKEGLDPASNVYGDNLDQVISRADVAEPYQQDSNSTNESISPQETEILPSSNNLEMKTSEQTGSRMRRNRLLKPRPNLGRTSRSIKTQQKPISPAKGIVTVEKSTVVSLTSSVKTTAEAQMVERNPMEASERKNSEESEKVSEDNEQDSAHTPAVTSQNELEENGSALPDPKASVSREEKPEGEVSEVEICVEEEKMEAGEQRLQQQQPLSGNESLASSSISESSVPPSQPLRRCRGPKPKPNLLRSSRTARPHTEQKPPQTTEVLGAKEAAVKLSSDTLTDTQIPVEATSIITEPVISQTQAQPETEAPSNALMAVHTASPEELPRGVSTQDCSDASEIKTGGVSEEVIECVSTEASEISAEVYSADLLLEPDLASDEPIYILSLSEVPSTFAEREEFSAKSELPSEPQSNTAANVGGPGSDGDQVSHLLLPDLFVPVSEEQEEKQMDVDEKEEAKECSRENEKKENEEEDLNQISKRGHSLLTQREAAVEGLAEHVVPSLSSEADGSSEDTAYPAKRRKLPETGRRAKLQIKPNPVQRKRLCGLAAKELPPLPPEETSSIPASSQQTMLLSEESLPLTSLTKDTASTSVSPEDVQISDTLSQPVSIETLPSQTAPDALSQSTVGQEGPPETEALESASSEETEASGSGPASQPVHQVTPLATTGVLTRPGRRPRGFLSFMSSASTQGSSSATRGAAAGPQRPAVNTSRSERRRATPGPLTSVSKSASPSQKPSKVNPPLTSRQPTVPSASTPAPAPAPAPAPVPAPVPAPEVRGQSESLFTNPTAEEEPTSVSAYFFSDIFTEVDEQEEME</sequence>
<feature type="compositionally biased region" description="Low complexity" evidence="1">
    <location>
        <begin position="121"/>
        <end position="137"/>
    </location>
</feature>
<dbReference type="GO" id="GO:0001156">
    <property type="term" value="F:TFIIIC-class transcription factor complex binding"/>
    <property type="evidence" value="ECO:0007669"/>
    <property type="project" value="TreeGrafter"/>
</dbReference>
<name>A0A3B4E1N2_PYGNA</name>
<keyword evidence="4" id="KW-1185">Reference proteome</keyword>
<feature type="compositionally biased region" description="Polar residues" evidence="1">
    <location>
        <begin position="1770"/>
        <end position="1779"/>
    </location>
</feature>
<organism evidence="3 4">
    <name type="scientific">Pygocentrus nattereri</name>
    <name type="common">Red-bellied piranha</name>
    <dbReference type="NCBI Taxonomy" id="42514"/>
    <lineage>
        <taxon>Eukaryota</taxon>
        <taxon>Metazoa</taxon>
        <taxon>Chordata</taxon>
        <taxon>Craniata</taxon>
        <taxon>Vertebrata</taxon>
        <taxon>Euteleostomi</taxon>
        <taxon>Actinopterygii</taxon>
        <taxon>Neopterygii</taxon>
        <taxon>Teleostei</taxon>
        <taxon>Ostariophysi</taxon>
        <taxon>Characiformes</taxon>
        <taxon>Characoidei</taxon>
        <taxon>Pygocentrus</taxon>
    </lineage>
</organism>
<feature type="compositionally biased region" description="Polar residues" evidence="1">
    <location>
        <begin position="1023"/>
        <end position="1057"/>
    </location>
</feature>
<feature type="compositionally biased region" description="Basic and acidic residues" evidence="1">
    <location>
        <begin position="1438"/>
        <end position="1461"/>
    </location>
</feature>
<feature type="compositionally biased region" description="Low complexity" evidence="1">
    <location>
        <begin position="55"/>
        <end position="72"/>
    </location>
</feature>
<feature type="region of interest" description="Disordered" evidence="1">
    <location>
        <begin position="348"/>
        <end position="387"/>
    </location>
</feature>
<dbReference type="PANTHER" id="PTHR22929">
    <property type="entry name" value="RNA POLYMERASE III TRANSCRIPTION INITIATION FACTOR B"/>
    <property type="match status" value="1"/>
</dbReference>
<feature type="compositionally biased region" description="Polar residues" evidence="1">
    <location>
        <begin position="1648"/>
        <end position="1660"/>
    </location>
</feature>
<feature type="compositionally biased region" description="Low complexity" evidence="1">
    <location>
        <begin position="1564"/>
        <end position="1576"/>
    </location>
</feature>
<evidence type="ECO:0000313" key="4">
    <source>
        <dbReference type="Proteomes" id="UP001501920"/>
    </source>
</evidence>
<feature type="compositionally biased region" description="Basic and acidic residues" evidence="1">
    <location>
        <begin position="1118"/>
        <end position="1136"/>
    </location>
</feature>
<feature type="region of interest" description="Disordered" evidence="1">
    <location>
        <begin position="1294"/>
        <end position="1335"/>
    </location>
</feature>
<feature type="compositionally biased region" description="Polar residues" evidence="1">
    <location>
        <begin position="1577"/>
        <end position="1619"/>
    </location>
</feature>
<dbReference type="GO" id="GO:0000126">
    <property type="term" value="C:transcription factor TFIIIB complex"/>
    <property type="evidence" value="ECO:0007669"/>
    <property type="project" value="TreeGrafter"/>
</dbReference>
<accession>A0A3B4E1N2</accession>
<feature type="region of interest" description="Disordered" evidence="1">
    <location>
        <begin position="1"/>
        <end position="336"/>
    </location>
</feature>
<feature type="region of interest" description="Disordered" evidence="1">
    <location>
        <begin position="1021"/>
        <end position="1090"/>
    </location>
</feature>
<feature type="region of interest" description="Disordered" evidence="1">
    <location>
        <begin position="712"/>
        <end position="838"/>
    </location>
</feature>